<evidence type="ECO:0000313" key="4">
    <source>
        <dbReference type="Proteomes" id="UP001216907"/>
    </source>
</evidence>
<reference evidence="3 4" key="1">
    <citation type="submission" date="2023-03" db="EMBL/GenBank/DDBJ databases">
        <title>Paludisphaera mucosa sp. nov. a novel planctomycete from northern fen.</title>
        <authorList>
            <person name="Ivanova A."/>
        </authorList>
    </citation>
    <scope>NUCLEOTIDE SEQUENCE [LARGE SCALE GENOMIC DNA]</scope>
    <source>
        <strain evidence="3 4">Pla2</strain>
    </source>
</reference>
<keyword evidence="4" id="KW-1185">Reference proteome</keyword>
<keyword evidence="2" id="KW-0732">Signal</keyword>
<comment type="caution">
    <text evidence="3">The sequence shown here is derived from an EMBL/GenBank/DDBJ whole genome shotgun (WGS) entry which is preliminary data.</text>
</comment>
<feature type="chain" id="PRO_5046587103" evidence="2">
    <location>
        <begin position="25"/>
        <end position="68"/>
    </location>
</feature>
<sequence length="68" mass="7091">MGLRIRGIRGLSMLALGVGLGATAGCESSNPNASEIEKPIVTSDAPQTSEEAAAQAEPPAIQYKRRPR</sequence>
<evidence type="ECO:0000313" key="3">
    <source>
        <dbReference type="EMBL" id="MDG3004477.1"/>
    </source>
</evidence>
<evidence type="ECO:0000256" key="1">
    <source>
        <dbReference type="SAM" id="MobiDB-lite"/>
    </source>
</evidence>
<dbReference type="Proteomes" id="UP001216907">
    <property type="component" value="Unassembled WGS sequence"/>
</dbReference>
<evidence type="ECO:0000256" key="2">
    <source>
        <dbReference type="SAM" id="SignalP"/>
    </source>
</evidence>
<accession>A0ABT6FA53</accession>
<name>A0ABT6FA53_9BACT</name>
<dbReference type="PROSITE" id="PS51257">
    <property type="entry name" value="PROKAR_LIPOPROTEIN"/>
    <property type="match status" value="1"/>
</dbReference>
<organism evidence="3 4">
    <name type="scientific">Paludisphaera mucosa</name>
    <dbReference type="NCBI Taxonomy" id="3030827"/>
    <lineage>
        <taxon>Bacteria</taxon>
        <taxon>Pseudomonadati</taxon>
        <taxon>Planctomycetota</taxon>
        <taxon>Planctomycetia</taxon>
        <taxon>Isosphaerales</taxon>
        <taxon>Isosphaeraceae</taxon>
        <taxon>Paludisphaera</taxon>
    </lineage>
</organism>
<feature type="region of interest" description="Disordered" evidence="1">
    <location>
        <begin position="25"/>
        <end position="68"/>
    </location>
</feature>
<dbReference type="RefSeq" id="WP_277860834.1">
    <property type="nucleotide sequence ID" value="NZ_JARRAG010000002.1"/>
</dbReference>
<feature type="compositionally biased region" description="Low complexity" evidence="1">
    <location>
        <begin position="45"/>
        <end position="62"/>
    </location>
</feature>
<proteinExistence type="predicted"/>
<protein>
    <submittedName>
        <fullName evidence="3">Uncharacterized protein</fullName>
    </submittedName>
</protein>
<gene>
    <name evidence="3" type="ORF">PZE19_11890</name>
</gene>
<dbReference type="EMBL" id="JARRAG010000002">
    <property type="protein sequence ID" value="MDG3004477.1"/>
    <property type="molecule type" value="Genomic_DNA"/>
</dbReference>
<feature type="signal peptide" evidence="2">
    <location>
        <begin position="1"/>
        <end position="24"/>
    </location>
</feature>